<proteinExistence type="inferred from homology"/>
<dbReference type="Proteomes" id="UP000325827">
    <property type="component" value="Unassembled WGS sequence"/>
</dbReference>
<accession>A0A5J5IY71</accession>
<evidence type="ECO:0000313" key="9">
    <source>
        <dbReference type="EMBL" id="KAA9106395.1"/>
    </source>
</evidence>
<dbReference type="GO" id="GO:0005886">
    <property type="term" value="C:plasma membrane"/>
    <property type="evidence" value="ECO:0007669"/>
    <property type="project" value="UniProtKB-SubCell"/>
</dbReference>
<dbReference type="Gene3D" id="1.10.3720.10">
    <property type="entry name" value="MetI-like"/>
    <property type="match status" value="1"/>
</dbReference>
<reference evidence="10" key="1">
    <citation type="submission" date="2019-09" db="EMBL/GenBank/DDBJ databases">
        <title>Mumia zhuanghuii sp. nov. isolated from the intestinal contents of plateau pika (Ochotona curzoniae) in the Qinghai-Tibet plateau of China.</title>
        <authorList>
            <person name="Tian Z."/>
        </authorList>
    </citation>
    <scope>NUCLEOTIDE SEQUENCE [LARGE SCALE GENOMIC DNA]</scope>
    <source>
        <strain evidence="10">JCM 30598</strain>
    </source>
</reference>
<evidence type="ECO:0000256" key="7">
    <source>
        <dbReference type="RuleBase" id="RU363032"/>
    </source>
</evidence>
<name>A0A5J5IY71_9MICO</name>
<dbReference type="InterPro" id="IPR035906">
    <property type="entry name" value="MetI-like_sf"/>
</dbReference>
<evidence type="ECO:0000256" key="4">
    <source>
        <dbReference type="ARBA" id="ARBA00022692"/>
    </source>
</evidence>
<feature type="transmembrane region" description="Helical" evidence="7">
    <location>
        <begin position="60"/>
        <end position="79"/>
    </location>
</feature>
<protein>
    <submittedName>
        <fullName evidence="9">ABC transporter permease subunit</fullName>
    </submittedName>
</protein>
<feature type="transmembrane region" description="Helical" evidence="7">
    <location>
        <begin position="25"/>
        <end position="48"/>
    </location>
</feature>
<dbReference type="EMBL" id="VYSA01000003">
    <property type="protein sequence ID" value="KAA9106395.1"/>
    <property type="molecule type" value="Genomic_DNA"/>
</dbReference>
<dbReference type="SUPFAM" id="SSF161098">
    <property type="entry name" value="MetI-like"/>
    <property type="match status" value="1"/>
</dbReference>
<dbReference type="InterPro" id="IPR000515">
    <property type="entry name" value="MetI-like"/>
</dbReference>
<keyword evidence="2 7" id="KW-0813">Transport</keyword>
<keyword evidence="3" id="KW-1003">Cell membrane</keyword>
<dbReference type="RefSeq" id="WP_150449737.1">
    <property type="nucleotide sequence ID" value="NZ_VYSA01000003.1"/>
</dbReference>
<feature type="transmembrane region" description="Helical" evidence="7">
    <location>
        <begin position="249"/>
        <end position="272"/>
    </location>
</feature>
<sequence length="284" mass="29271">MTTSTAPVGQAPGPQKPRTIVWQDIALPAWVTGVIGGVLIVIAWWVIAEVFVTSTGAHPIPTPLAVLMAFIDNGFAYYWRNFLVTITEAGIGYLWGNGIALILAAIVLVVPRLEGVAMQLAIITYCIPIVAVGMLAIVVIPAPGVGQPSGTAILLAALSVFFTTVVGALLGLKSADRSSLDLITVYGGNSFTQLVKVRLIAALPAILNALQIAVPAAFLGAVLGEFFGKIEVGVGIAMILAQQNSNAPLVWSLALASGAVALAGFALIGLVARGIAPWSRGKSA</sequence>
<feature type="transmembrane region" description="Helical" evidence="7">
    <location>
        <begin position="116"/>
        <end position="140"/>
    </location>
</feature>
<evidence type="ECO:0000256" key="6">
    <source>
        <dbReference type="ARBA" id="ARBA00023136"/>
    </source>
</evidence>
<comment type="subcellular location">
    <subcellularLocation>
        <location evidence="1 7">Cell membrane</location>
        <topology evidence="1 7">Multi-pass membrane protein</topology>
    </subcellularLocation>
</comment>
<organism evidence="9 10">
    <name type="scientific">Microbacterium rhizomatis</name>
    <dbReference type="NCBI Taxonomy" id="1631477"/>
    <lineage>
        <taxon>Bacteria</taxon>
        <taxon>Bacillati</taxon>
        <taxon>Actinomycetota</taxon>
        <taxon>Actinomycetes</taxon>
        <taxon>Micrococcales</taxon>
        <taxon>Microbacteriaceae</taxon>
        <taxon>Microbacterium</taxon>
    </lineage>
</organism>
<keyword evidence="5 7" id="KW-1133">Transmembrane helix</keyword>
<feature type="transmembrane region" description="Helical" evidence="7">
    <location>
        <begin position="152"/>
        <end position="172"/>
    </location>
</feature>
<comment type="caution">
    <text evidence="9">The sequence shown here is derived from an EMBL/GenBank/DDBJ whole genome shotgun (WGS) entry which is preliminary data.</text>
</comment>
<comment type="similarity">
    <text evidence="7">Belongs to the binding-protein-dependent transport system permease family.</text>
</comment>
<dbReference type="OrthoDB" id="5140822at2"/>
<dbReference type="GO" id="GO:0055085">
    <property type="term" value="P:transmembrane transport"/>
    <property type="evidence" value="ECO:0007669"/>
    <property type="project" value="InterPro"/>
</dbReference>
<evidence type="ECO:0000256" key="3">
    <source>
        <dbReference type="ARBA" id="ARBA00022475"/>
    </source>
</evidence>
<keyword evidence="4 7" id="KW-0812">Transmembrane</keyword>
<feature type="transmembrane region" description="Helical" evidence="7">
    <location>
        <begin position="199"/>
        <end position="219"/>
    </location>
</feature>
<feature type="domain" description="ABC transmembrane type-1" evidence="8">
    <location>
        <begin position="78"/>
        <end position="272"/>
    </location>
</feature>
<keyword evidence="10" id="KW-1185">Reference proteome</keyword>
<evidence type="ECO:0000256" key="2">
    <source>
        <dbReference type="ARBA" id="ARBA00022448"/>
    </source>
</evidence>
<gene>
    <name evidence="9" type="ORF">F6B43_14665</name>
</gene>
<evidence type="ECO:0000256" key="5">
    <source>
        <dbReference type="ARBA" id="ARBA00022989"/>
    </source>
</evidence>
<evidence type="ECO:0000259" key="8">
    <source>
        <dbReference type="PROSITE" id="PS50928"/>
    </source>
</evidence>
<evidence type="ECO:0000256" key="1">
    <source>
        <dbReference type="ARBA" id="ARBA00004651"/>
    </source>
</evidence>
<evidence type="ECO:0000313" key="10">
    <source>
        <dbReference type="Proteomes" id="UP000325827"/>
    </source>
</evidence>
<dbReference type="Pfam" id="PF00528">
    <property type="entry name" value="BPD_transp_1"/>
    <property type="match status" value="1"/>
</dbReference>
<keyword evidence="6 7" id="KW-0472">Membrane</keyword>
<dbReference type="PANTHER" id="PTHR30151">
    <property type="entry name" value="ALKANE SULFONATE ABC TRANSPORTER-RELATED, MEMBRANE SUBUNIT"/>
    <property type="match status" value="1"/>
</dbReference>
<dbReference type="AlphaFoldDB" id="A0A5J5IY71"/>
<feature type="transmembrane region" description="Helical" evidence="7">
    <location>
        <begin position="91"/>
        <end position="110"/>
    </location>
</feature>
<dbReference type="PANTHER" id="PTHR30151:SF20">
    <property type="entry name" value="ABC TRANSPORTER PERMEASE PROTEIN HI_0355-RELATED"/>
    <property type="match status" value="1"/>
</dbReference>
<dbReference type="PROSITE" id="PS50928">
    <property type="entry name" value="ABC_TM1"/>
    <property type="match status" value="1"/>
</dbReference>